<keyword evidence="7 8" id="KW-0472">Membrane</keyword>
<dbReference type="STRING" id="51240.A0A2I4HEC0"/>
<evidence type="ECO:0000256" key="4">
    <source>
        <dbReference type="ARBA" id="ARBA00022475"/>
    </source>
</evidence>
<keyword evidence="5 8" id="KW-0812">Transmembrane</keyword>
<dbReference type="PANTHER" id="PTHR36488:SF8">
    <property type="entry name" value="CASP-LIKE PROTEIN 1U1"/>
    <property type="match status" value="1"/>
</dbReference>
<evidence type="ECO:0000256" key="5">
    <source>
        <dbReference type="ARBA" id="ARBA00022692"/>
    </source>
</evidence>
<sequence>MDGVLRSDVKEMESPTPSRRIRIYDVLLRFLGLAFTFVAAVLVGVTRETKIVPITISQGVPVLHIPFTAKWQYMSAFVFFLVTNSVACAYAAGSLVYSVAAPSFKHNATLVLSILDLIMMALLYSANGAAAAIGLVGRDGNSHVQWRKICDVFDGYCHQLAAALVLSLIGSFAFLWLVLLSILGLHKKSK</sequence>
<name>A0A2I4HEC0_JUGRE</name>
<keyword evidence="9" id="KW-1185">Reference proteome</keyword>
<dbReference type="GeneID" id="108992135"/>
<evidence type="ECO:0000256" key="6">
    <source>
        <dbReference type="ARBA" id="ARBA00022989"/>
    </source>
</evidence>
<proteinExistence type="inferred from homology"/>
<keyword evidence="4 8" id="KW-1003">Cell membrane</keyword>
<dbReference type="OrthoDB" id="1898688at2759"/>
<feature type="transmembrane region" description="Helical" evidence="8">
    <location>
        <begin position="26"/>
        <end position="45"/>
    </location>
</feature>
<evidence type="ECO:0000256" key="1">
    <source>
        <dbReference type="ARBA" id="ARBA00004651"/>
    </source>
</evidence>
<evidence type="ECO:0000313" key="10">
    <source>
        <dbReference type="RefSeq" id="XP_018822146.1"/>
    </source>
</evidence>
<dbReference type="RefSeq" id="XP_018822146.1">
    <property type="nucleotide sequence ID" value="XM_018966601.2"/>
</dbReference>
<dbReference type="Gramene" id="Jr11_13960_p1">
    <property type="protein sequence ID" value="cds.Jr11_13960_p1"/>
    <property type="gene ID" value="Jr11_13960"/>
</dbReference>
<dbReference type="InterPro" id="IPR044173">
    <property type="entry name" value="CASPL"/>
</dbReference>
<evidence type="ECO:0000313" key="9">
    <source>
        <dbReference type="Proteomes" id="UP000235220"/>
    </source>
</evidence>
<feature type="transmembrane region" description="Helical" evidence="8">
    <location>
        <begin position="161"/>
        <end position="185"/>
    </location>
</feature>
<evidence type="ECO:0000256" key="2">
    <source>
        <dbReference type="ARBA" id="ARBA00007651"/>
    </source>
</evidence>
<dbReference type="InterPro" id="IPR006702">
    <property type="entry name" value="CASP_dom"/>
</dbReference>
<dbReference type="Pfam" id="PF04535">
    <property type="entry name" value="CASP_dom"/>
    <property type="match status" value="1"/>
</dbReference>
<reference evidence="10" key="1">
    <citation type="submission" date="2025-08" db="UniProtKB">
        <authorList>
            <consortium name="RefSeq"/>
        </authorList>
    </citation>
    <scope>IDENTIFICATION</scope>
    <source>
        <tissue evidence="10">Leaves</tissue>
    </source>
</reference>
<dbReference type="NCBIfam" id="TIGR01569">
    <property type="entry name" value="A_tha_TIGR01569"/>
    <property type="match status" value="1"/>
</dbReference>
<comment type="similarity">
    <text evidence="2 8">Belongs to the Casparian strip membrane proteins (CASP) family.</text>
</comment>
<accession>A0A2I4HEC0</accession>
<evidence type="ECO:0000256" key="7">
    <source>
        <dbReference type="ARBA" id="ARBA00023136"/>
    </source>
</evidence>
<keyword evidence="6 8" id="KW-1133">Transmembrane helix</keyword>
<comment type="subunit">
    <text evidence="3 8">Homodimer and heterodimers.</text>
</comment>
<dbReference type="InterPro" id="IPR006459">
    <property type="entry name" value="CASP/CASPL"/>
</dbReference>
<organism evidence="9 10">
    <name type="scientific">Juglans regia</name>
    <name type="common">English walnut</name>
    <dbReference type="NCBI Taxonomy" id="51240"/>
    <lineage>
        <taxon>Eukaryota</taxon>
        <taxon>Viridiplantae</taxon>
        <taxon>Streptophyta</taxon>
        <taxon>Embryophyta</taxon>
        <taxon>Tracheophyta</taxon>
        <taxon>Spermatophyta</taxon>
        <taxon>Magnoliopsida</taxon>
        <taxon>eudicotyledons</taxon>
        <taxon>Gunneridae</taxon>
        <taxon>Pentapetalae</taxon>
        <taxon>rosids</taxon>
        <taxon>fabids</taxon>
        <taxon>Fagales</taxon>
        <taxon>Juglandaceae</taxon>
        <taxon>Juglans</taxon>
    </lineage>
</organism>
<evidence type="ECO:0000256" key="8">
    <source>
        <dbReference type="RuleBase" id="RU361233"/>
    </source>
</evidence>
<dbReference type="GO" id="GO:0005886">
    <property type="term" value="C:plasma membrane"/>
    <property type="evidence" value="ECO:0000318"/>
    <property type="project" value="GO_Central"/>
</dbReference>
<dbReference type="PANTHER" id="PTHR36488">
    <property type="entry name" value="CASP-LIKE PROTEIN 1U1"/>
    <property type="match status" value="1"/>
</dbReference>
<dbReference type="Proteomes" id="UP000235220">
    <property type="component" value="Chromosome 11"/>
</dbReference>
<dbReference type="KEGG" id="jre:108992135"/>
<feature type="transmembrane region" description="Helical" evidence="8">
    <location>
        <begin position="73"/>
        <end position="97"/>
    </location>
</feature>
<gene>
    <name evidence="10" type="primary">LOC108992135</name>
</gene>
<dbReference type="AlphaFoldDB" id="A0A2I4HEC0"/>
<comment type="subcellular location">
    <subcellularLocation>
        <location evidence="1 8">Cell membrane</location>
        <topology evidence="1 8">Multi-pass membrane protein</topology>
    </subcellularLocation>
</comment>
<protein>
    <recommendedName>
        <fullName evidence="8">CASP-like protein</fullName>
    </recommendedName>
</protein>
<feature type="transmembrane region" description="Helical" evidence="8">
    <location>
        <begin position="109"/>
        <end position="136"/>
    </location>
</feature>
<evidence type="ECO:0000256" key="3">
    <source>
        <dbReference type="ARBA" id="ARBA00011489"/>
    </source>
</evidence>